<evidence type="ECO:0000313" key="1">
    <source>
        <dbReference type="EMBL" id="GAB1319697.1"/>
    </source>
</evidence>
<dbReference type="RefSeq" id="XP_070921427.1">
    <property type="nucleotide sequence ID" value="XM_071065326.1"/>
</dbReference>
<sequence>MTPYLGKGATSAIADAIALAEHLGKLTAPRDGDELKRALDQYTVGMLESGFGMAKKSKLVHNVVFAGSTPLKAHLRNAVLRLLGFSRNLVLGRREVESLA</sequence>
<organism evidence="1 2">
    <name type="scientific">Madurella fahalii</name>
    <dbReference type="NCBI Taxonomy" id="1157608"/>
    <lineage>
        <taxon>Eukaryota</taxon>
        <taxon>Fungi</taxon>
        <taxon>Dikarya</taxon>
        <taxon>Ascomycota</taxon>
        <taxon>Pezizomycotina</taxon>
        <taxon>Sordariomycetes</taxon>
        <taxon>Sordariomycetidae</taxon>
        <taxon>Sordariales</taxon>
        <taxon>Sordariales incertae sedis</taxon>
        <taxon>Madurella</taxon>
    </lineage>
</organism>
<dbReference type="GeneID" id="98180649"/>
<evidence type="ECO:0000313" key="2">
    <source>
        <dbReference type="Proteomes" id="UP001628179"/>
    </source>
</evidence>
<gene>
    <name evidence="1" type="ORF">MFIFM68171_09907</name>
</gene>
<proteinExistence type="predicted"/>
<dbReference type="InterPro" id="IPR036188">
    <property type="entry name" value="FAD/NAD-bd_sf"/>
</dbReference>
<dbReference type="Proteomes" id="UP001628179">
    <property type="component" value="Unassembled WGS sequence"/>
</dbReference>
<dbReference type="EMBL" id="BAAFSV010000005">
    <property type="protein sequence ID" value="GAB1319697.1"/>
    <property type="molecule type" value="Genomic_DNA"/>
</dbReference>
<reference evidence="1 2" key="1">
    <citation type="submission" date="2024-09" db="EMBL/GenBank/DDBJ databases">
        <title>Itraconazole resistance in Madurella fahalii resulting from another homologue of gene encoding cytochrome P450 14-alpha sterol demethylase (CYP51).</title>
        <authorList>
            <person name="Yoshioka I."/>
            <person name="Fahal A.H."/>
            <person name="Kaneko S."/>
            <person name="Yaguchi T."/>
        </authorList>
    </citation>
    <scope>NUCLEOTIDE SEQUENCE [LARGE SCALE GENOMIC DNA]</scope>
    <source>
        <strain evidence="1 2">IFM 68171</strain>
    </source>
</reference>
<protein>
    <submittedName>
        <fullName evidence="1">Uncharacterized protein</fullName>
    </submittedName>
</protein>
<accession>A0ABQ0GPP2</accession>
<dbReference type="SUPFAM" id="SSF51905">
    <property type="entry name" value="FAD/NAD(P)-binding domain"/>
    <property type="match status" value="1"/>
</dbReference>
<keyword evidence="2" id="KW-1185">Reference proteome</keyword>
<comment type="caution">
    <text evidence="1">The sequence shown here is derived from an EMBL/GenBank/DDBJ whole genome shotgun (WGS) entry which is preliminary data.</text>
</comment>
<name>A0ABQ0GPP2_9PEZI</name>
<dbReference type="Gene3D" id="3.50.50.60">
    <property type="entry name" value="FAD/NAD(P)-binding domain"/>
    <property type="match status" value="1"/>
</dbReference>